<keyword evidence="6" id="KW-1185">Reference proteome</keyword>
<dbReference type="Pfam" id="PF07686">
    <property type="entry name" value="V-set"/>
    <property type="match status" value="1"/>
</dbReference>
<name>A0AA35JZH2_9SAUR</name>
<keyword evidence="3" id="KW-0812">Transmembrane</keyword>
<evidence type="ECO:0000259" key="4">
    <source>
        <dbReference type="PROSITE" id="PS50835"/>
    </source>
</evidence>
<keyword evidence="3" id="KW-1133">Transmembrane helix</keyword>
<dbReference type="InterPro" id="IPR003006">
    <property type="entry name" value="Ig/MHC_CS"/>
</dbReference>
<dbReference type="EMBL" id="OX395127">
    <property type="protein sequence ID" value="CAI5769022.1"/>
    <property type="molecule type" value="Genomic_DNA"/>
</dbReference>
<evidence type="ECO:0000313" key="5">
    <source>
        <dbReference type="EMBL" id="CAI5769022.1"/>
    </source>
</evidence>
<dbReference type="Pfam" id="PF07654">
    <property type="entry name" value="C1-set"/>
    <property type="match status" value="1"/>
</dbReference>
<dbReference type="InterPro" id="IPR013106">
    <property type="entry name" value="Ig_V-set"/>
</dbReference>
<dbReference type="SUPFAM" id="SSF48726">
    <property type="entry name" value="Immunoglobulin"/>
    <property type="match status" value="2"/>
</dbReference>
<dbReference type="InterPro" id="IPR003597">
    <property type="entry name" value="Ig_C1-set"/>
</dbReference>
<dbReference type="PROSITE" id="PS50835">
    <property type="entry name" value="IG_LIKE"/>
    <property type="match status" value="2"/>
</dbReference>
<evidence type="ECO:0000256" key="2">
    <source>
        <dbReference type="SAM" id="MobiDB-lite"/>
    </source>
</evidence>
<evidence type="ECO:0000313" key="6">
    <source>
        <dbReference type="Proteomes" id="UP001178461"/>
    </source>
</evidence>
<accession>A0AA35JZH2</accession>
<sequence>MQENWVPADKVNFQRDPSPMGRPQLAALPPASFPNSGGLGEAAGFRLFPLSRPFFGRARISISRGDPFGCLSGGWEGGPLPPPFCPALLPGLRNRKGKRGRSLRHRRSPPLLALSLRSLMAAPPDLLRAKGLPLLLLLLGASFGRSSPPLAKLGCWFLEEAGGGGSGMSSAPKQRPAILFLPPPGRRLEEAALESELPPEVEAGLAFQVLDPSGALWGGQASATPPPWLSPDASEAESSCEINAYAPQESHHPGPDAEFGVSSVLHTEEAPPWKQQDGVSSVTTTAAVLSVFTRTPRLESRLGRPAVLHCGFSAPASAFSVEWRHQFRGAGKVVLAFDGASRGVSVAEEGAELLLDAEGGGASLRLRSVAVRHEGTYICTVYLPHLHAQQALEFKVVEPPQVTLRPTTLSVSPGARPQLACEVSGFFPLGASVSWKRRGSGAPQDAFLDIGDLGHRQAPDGTFSFTSFARLLPVPTEDHGVSYVCHVGHAGLGEAGVKKAVVLHVAGSLGPSLEDAIGLFLVAIVLLGVLRSFFRWASEEKPKSEKPKSE</sequence>
<proteinExistence type="predicted"/>
<dbReference type="SMART" id="SM00407">
    <property type="entry name" value="IGc1"/>
    <property type="match status" value="1"/>
</dbReference>
<dbReference type="InterPro" id="IPR050380">
    <property type="entry name" value="Immune_Resp_Modulators"/>
</dbReference>
<protein>
    <submittedName>
        <fullName evidence="5">Tapasin isoform X2</fullName>
    </submittedName>
</protein>
<dbReference type="PANTHER" id="PTHR23411">
    <property type="entry name" value="TAPASIN"/>
    <property type="match status" value="1"/>
</dbReference>
<dbReference type="PROSITE" id="PS00290">
    <property type="entry name" value="IG_MHC"/>
    <property type="match status" value="1"/>
</dbReference>
<feature type="domain" description="Ig-like" evidence="4">
    <location>
        <begin position="400"/>
        <end position="504"/>
    </location>
</feature>
<dbReference type="InterPro" id="IPR036179">
    <property type="entry name" value="Ig-like_dom_sf"/>
</dbReference>
<evidence type="ECO:0000256" key="3">
    <source>
        <dbReference type="SAM" id="Phobius"/>
    </source>
</evidence>
<feature type="transmembrane region" description="Helical" evidence="3">
    <location>
        <begin position="516"/>
        <end position="534"/>
    </location>
</feature>
<reference evidence="5" key="1">
    <citation type="submission" date="2022-12" db="EMBL/GenBank/DDBJ databases">
        <authorList>
            <person name="Alioto T."/>
            <person name="Alioto T."/>
            <person name="Gomez Garrido J."/>
        </authorList>
    </citation>
    <scope>NUCLEOTIDE SEQUENCE</scope>
</reference>
<dbReference type="AlphaFoldDB" id="A0AA35JZH2"/>
<gene>
    <name evidence="5" type="ORF">PODLI_1B032313</name>
</gene>
<keyword evidence="3" id="KW-0472">Membrane</keyword>
<dbReference type="SMART" id="SM00409">
    <property type="entry name" value="IG"/>
    <property type="match status" value="2"/>
</dbReference>
<dbReference type="Proteomes" id="UP001178461">
    <property type="component" value="Chromosome 2"/>
</dbReference>
<dbReference type="Gene3D" id="2.60.40.10">
    <property type="entry name" value="Immunoglobulins"/>
    <property type="match status" value="3"/>
</dbReference>
<feature type="domain" description="Ig-like" evidence="4">
    <location>
        <begin position="280"/>
        <end position="381"/>
    </location>
</feature>
<organism evidence="5 6">
    <name type="scientific">Podarcis lilfordi</name>
    <name type="common">Lilford's wall lizard</name>
    <dbReference type="NCBI Taxonomy" id="74358"/>
    <lineage>
        <taxon>Eukaryota</taxon>
        <taxon>Metazoa</taxon>
        <taxon>Chordata</taxon>
        <taxon>Craniata</taxon>
        <taxon>Vertebrata</taxon>
        <taxon>Euteleostomi</taxon>
        <taxon>Lepidosauria</taxon>
        <taxon>Squamata</taxon>
        <taxon>Bifurcata</taxon>
        <taxon>Unidentata</taxon>
        <taxon>Episquamata</taxon>
        <taxon>Laterata</taxon>
        <taxon>Lacertibaenia</taxon>
        <taxon>Lacertidae</taxon>
        <taxon>Podarcis</taxon>
    </lineage>
</organism>
<dbReference type="InterPro" id="IPR013783">
    <property type="entry name" value="Ig-like_fold"/>
</dbReference>
<keyword evidence="1" id="KW-0393">Immunoglobulin domain</keyword>
<dbReference type="InterPro" id="IPR007110">
    <property type="entry name" value="Ig-like_dom"/>
</dbReference>
<dbReference type="InterPro" id="IPR003599">
    <property type="entry name" value="Ig_sub"/>
</dbReference>
<evidence type="ECO:0000256" key="1">
    <source>
        <dbReference type="ARBA" id="ARBA00023319"/>
    </source>
</evidence>
<feature type="region of interest" description="Disordered" evidence="2">
    <location>
        <begin position="1"/>
        <end position="22"/>
    </location>
</feature>